<evidence type="ECO:0000313" key="2">
    <source>
        <dbReference type="EMBL" id="CEM18371.1"/>
    </source>
</evidence>
<accession>A0A0G4FTU4</accession>
<gene>
    <name evidence="2" type="ORF">Vbra_16247</name>
</gene>
<evidence type="ECO:0000256" key="1">
    <source>
        <dbReference type="SAM" id="SignalP"/>
    </source>
</evidence>
<dbReference type="VEuPathDB" id="CryptoDB:Vbra_16247"/>
<feature type="signal peptide" evidence="1">
    <location>
        <begin position="1"/>
        <end position="23"/>
    </location>
</feature>
<dbReference type="Proteomes" id="UP000041254">
    <property type="component" value="Unassembled WGS sequence"/>
</dbReference>
<protein>
    <submittedName>
        <fullName evidence="2">Uncharacterized protein</fullName>
    </submittedName>
</protein>
<keyword evidence="3" id="KW-1185">Reference proteome</keyword>
<sequence length="94" mass="10878">MKLLGALLLVLVAVSHLFAVCESLRLRRIRIKVKLNKDKMEKRLKELGKALCIQSCVKTLGKEREPWCRFVCNFVEDVDITEEECEDDTKGKKK</sequence>
<reference evidence="2 3" key="1">
    <citation type="submission" date="2014-11" db="EMBL/GenBank/DDBJ databases">
        <authorList>
            <person name="Zhu J."/>
            <person name="Qi W."/>
            <person name="Song R."/>
        </authorList>
    </citation>
    <scope>NUCLEOTIDE SEQUENCE [LARGE SCALE GENOMIC DNA]</scope>
</reference>
<feature type="chain" id="PRO_5005189062" evidence="1">
    <location>
        <begin position="24"/>
        <end position="94"/>
    </location>
</feature>
<dbReference type="EMBL" id="CDMY01000499">
    <property type="protein sequence ID" value="CEM18371.1"/>
    <property type="molecule type" value="Genomic_DNA"/>
</dbReference>
<evidence type="ECO:0000313" key="3">
    <source>
        <dbReference type="Proteomes" id="UP000041254"/>
    </source>
</evidence>
<proteinExistence type="predicted"/>
<dbReference type="InParanoid" id="A0A0G4FTU4"/>
<name>A0A0G4FTU4_VITBC</name>
<dbReference type="AlphaFoldDB" id="A0A0G4FTU4"/>
<organism evidence="2 3">
    <name type="scientific">Vitrella brassicaformis (strain CCMP3155)</name>
    <dbReference type="NCBI Taxonomy" id="1169540"/>
    <lineage>
        <taxon>Eukaryota</taxon>
        <taxon>Sar</taxon>
        <taxon>Alveolata</taxon>
        <taxon>Colpodellida</taxon>
        <taxon>Vitrellaceae</taxon>
        <taxon>Vitrella</taxon>
    </lineage>
</organism>
<keyword evidence="1" id="KW-0732">Signal</keyword>